<evidence type="ECO:0008006" key="4">
    <source>
        <dbReference type="Google" id="ProtNLM"/>
    </source>
</evidence>
<dbReference type="PANTHER" id="PTHR40052">
    <property type="entry name" value="UPF0403 PROTEIN YQIW-RELATED"/>
    <property type="match status" value="1"/>
</dbReference>
<dbReference type="OrthoDB" id="9793981at2"/>
<name>A0A1P9WRA4_9BACT</name>
<dbReference type="Gene3D" id="3.40.30.10">
    <property type="entry name" value="Glutaredoxin"/>
    <property type="match status" value="1"/>
</dbReference>
<dbReference type="AlphaFoldDB" id="A0A1P9WRA4"/>
<protein>
    <recommendedName>
        <fullName evidence="4">BrxA/BrxB family bacilliredoxin</fullName>
    </recommendedName>
</protein>
<evidence type="ECO:0000313" key="3">
    <source>
        <dbReference type="Proteomes" id="UP000187941"/>
    </source>
</evidence>
<organism evidence="2 3">
    <name type="scientific">Spirosoma montaniterrae</name>
    <dbReference type="NCBI Taxonomy" id="1178516"/>
    <lineage>
        <taxon>Bacteria</taxon>
        <taxon>Pseudomonadati</taxon>
        <taxon>Bacteroidota</taxon>
        <taxon>Cytophagia</taxon>
        <taxon>Cytophagales</taxon>
        <taxon>Cytophagaceae</taxon>
        <taxon>Spirosoma</taxon>
    </lineage>
</organism>
<comment type="similarity">
    <text evidence="1">Belongs to the bacilliredoxin family.</text>
</comment>
<dbReference type="KEGG" id="smon:AWR27_00130"/>
<sequence>MYPPHLLVPFREDLTSVGFTELTTPADVDAAMADQKGVALVVVNSVCGCAAGAARPGVKAALAASAVKPDQLYTVFAGGDIDATARMREYLLPYPPSSPAIGIFKDGELVHFIERHHIEGRSAQMIAQHLEMALEEFSTPQNA</sequence>
<proteinExistence type="inferred from homology"/>
<reference evidence="2 3" key="1">
    <citation type="submission" date="2016-01" db="EMBL/GenBank/DDBJ databases">
        <authorList>
            <person name="Oliw E.H."/>
        </authorList>
    </citation>
    <scope>NUCLEOTIDE SEQUENCE [LARGE SCALE GENOMIC DNA]</scope>
    <source>
        <strain evidence="2 3">DY10</strain>
    </source>
</reference>
<dbReference type="Pfam" id="PF06491">
    <property type="entry name" value="Disulph_isomer"/>
    <property type="match status" value="1"/>
</dbReference>
<dbReference type="Proteomes" id="UP000187941">
    <property type="component" value="Chromosome"/>
</dbReference>
<gene>
    <name evidence="2" type="ORF">AWR27_00130</name>
</gene>
<dbReference type="STRING" id="1178516.AWR27_00130"/>
<dbReference type="EMBL" id="CP014263">
    <property type="protein sequence ID" value="AQG77898.1"/>
    <property type="molecule type" value="Genomic_DNA"/>
</dbReference>
<keyword evidence="3" id="KW-1185">Reference proteome</keyword>
<dbReference type="RefSeq" id="WP_077129324.1">
    <property type="nucleotide sequence ID" value="NZ_CP014263.1"/>
</dbReference>
<dbReference type="NCBIfam" id="TIGR04191">
    <property type="entry name" value="YphP_YqiW"/>
    <property type="match status" value="1"/>
</dbReference>
<dbReference type="PANTHER" id="PTHR40052:SF2">
    <property type="entry name" value="BACILLIREDOXIN BRXA"/>
    <property type="match status" value="1"/>
</dbReference>
<dbReference type="InterPro" id="IPR009474">
    <property type="entry name" value="BrxB/BrxA"/>
</dbReference>
<evidence type="ECO:0000313" key="2">
    <source>
        <dbReference type="EMBL" id="AQG77898.1"/>
    </source>
</evidence>
<accession>A0A1P9WRA4</accession>
<evidence type="ECO:0000256" key="1">
    <source>
        <dbReference type="ARBA" id="ARBA00038305"/>
    </source>
</evidence>